<dbReference type="EMBL" id="GG666721">
    <property type="protein sequence ID" value="EEN42533.1"/>
    <property type="molecule type" value="Genomic_DNA"/>
</dbReference>
<evidence type="ECO:0000313" key="1">
    <source>
        <dbReference type="EMBL" id="EEN42533.1"/>
    </source>
</evidence>
<organism>
    <name type="scientific">Branchiostoma floridae</name>
    <name type="common">Florida lancelet</name>
    <name type="synonym">Amphioxus</name>
    <dbReference type="NCBI Taxonomy" id="7739"/>
    <lineage>
        <taxon>Eukaryota</taxon>
        <taxon>Metazoa</taxon>
        <taxon>Chordata</taxon>
        <taxon>Cephalochordata</taxon>
        <taxon>Leptocardii</taxon>
        <taxon>Amphioxiformes</taxon>
        <taxon>Branchiostomatidae</taxon>
        <taxon>Branchiostoma</taxon>
    </lineage>
</organism>
<dbReference type="InParanoid" id="C3ZY51"/>
<dbReference type="AlphaFoldDB" id="C3ZY51"/>
<proteinExistence type="predicted"/>
<protein>
    <submittedName>
        <fullName evidence="1">Uncharacterized protein</fullName>
    </submittedName>
</protein>
<accession>C3ZY51</accession>
<name>C3ZY51_BRAFL</name>
<reference evidence="1" key="1">
    <citation type="journal article" date="2008" name="Nature">
        <title>The amphioxus genome and the evolution of the chordate karyotype.</title>
        <authorList>
            <consortium name="US DOE Joint Genome Institute (JGI-PGF)"/>
            <person name="Putnam N.H."/>
            <person name="Butts T."/>
            <person name="Ferrier D.E.K."/>
            <person name="Furlong R.F."/>
            <person name="Hellsten U."/>
            <person name="Kawashima T."/>
            <person name="Robinson-Rechavi M."/>
            <person name="Shoguchi E."/>
            <person name="Terry A."/>
            <person name="Yu J.-K."/>
            <person name="Benito-Gutierrez E.L."/>
            <person name="Dubchak I."/>
            <person name="Garcia-Fernandez J."/>
            <person name="Gibson-Brown J.J."/>
            <person name="Grigoriev I.V."/>
            <person name="Horton A.C."/>
            <person name="de Jong P.J."/>
            <person name="Jurka J."/>
            <person name="Kapitonov V.V."/>
            <person name="Kohara Y."/>
            <person name="Kuroki Y."/>
            <person name="Lindquist E."/>
            <person name="Lucas S."/>
            <person name="Osoegawa K."/>
            <person name="Pennacchio L.A."/>
            <person name="Salamov A.A."/>
            <person name="Satou Y."/>
            <person name="Sauka-Spengler T."/>
            <person name="Schmutz J."/>
            <person name="Shin-I T."/>
            <person name="Toyoda A."/>
            <person name="Bronner-Fraser M."/>
            <person name="Fujiyama A."/>
            <person name="Holland L.Z."/>
            <person name="Holland P.W.H."/>
            <person name="Satoh N."/>
            <person name="Rokhsar D.S."/>
        </authorList>
    </citation>
    <scope>NUCLEOTIDE SEQUENCE [LARGE SCALE GENOMIC DNA]</scope>
    <source>
        <strain evidence="1">S238N-H82</strain>
        <tissue evidence="1">Testes</tissue>
    </source>
</reference>
<gene>
    <name evidence="1" type="ORF">BRAFLDRAFT_106422</name>
</gene>
<sequence length="156" mass="17343">MAACGENVGKERKNMDSACRASREGRVPCPHKDCLGNGEFYVSGAGLDVHYRARHGSKPDGYTEKAAEKIVLCFAEMKEKLLEIEDFDGDMNRMAFEDTVDFVENPADGDTPSYVQQYLRSSTNQRVHLSLQLETAAVRKYAAKYVTESLSPHADS</sequence>